<feature type="compositionally biased region" description="Low complexity" evidence="1">
    <location>
        <begin position="492"/>
        <end position="507"/>
    </location>
</feature>
<keyword evidence="2" id="KW-1133">Transmembrane helix</keyword>
<reference evidence="6" key="1">
    <citation type="submission" date="2016-06" db="EMBL/GenBank/DDBJ databases">
        <title>First high quality genome sequence of Plasmodium coatneyi using continuous long reads from single molecule, real-time sequencing.</title>
        <authorList>
            <person name="Chien J.-T."/>
            <person name="Pakala S.B."/>
            <person name="Geraldo J.A."/>
            <person name="Lapp S.A."/>
            <person name="Barnwell J.W."/>
            <person name="Kissinger J.C."/>
            <person name="Galinski M.R."/>
            <person name="Humphrey J.C."/>
        </authorList>
    </citation>
    <scope>NUCLEOTIDE SEQUENCE [LARGE SCALE GENOMIC DNA]</scope>
    <source>
        <strain evidence="6">Hackeri</strain>
    </source>
</reference>
<dbReference type="RefSeq" id="XP_019914779.1">
    <property type="nucleotide sequence ID" value="XM_020059222.1"/>
</dbReference>
<feature type="compositionally biased region" description="Basic and acidic residues" evidence="1">
    <location>
        <begin position="470"/>
        <end position="489"/>
    </location>
</feature>
<dbReference type="Pfam" id="PF12879">
    <property type="entry name" value="SICA_C"/>
    <property type="match status" value="1"/>
</dbReference>
<feature type="compositionally biased region" description="Low complexity" evidence="1">
    <location>
        <begin position="418"/>
        <end position="427"/>
    </location>
</feature>
<accession>A0A1B1DZ82</accession>
<keyword evidence="2" id="KW-0472">Membrane</keyword>
<feature type="compositionally biased region" description="Basic and acidic residues" evidence="1">
    <location>
        <begin position="432"/>
        <end position="445"/>
    </location>
</feature>
<protein>
    <submittedName>
        <fullName evidence="5">SICA antigen</fullName>
    </submittedName>
</protein>
<evidence type="ECO:0000256" key="2">
    <source>
        <dbReference type="SAM" id="Phobius"/>
    </source>
</evidence>
<dbReference type="Pfam" id="PF12878">
    <property type="entry name" value="SICA_beta"/>
    <property type="match status" value="1"/>
</dbReference>
<feature type="compositionally biased region" description="Basic residues" evidence="1">
    <location>
        <begin position="611"/>
        <end position="625"/>
    </location>
</feature>
<dbReference type="EMBL" id="CP016247">
    <property type="protein sequence ID" value="ANQ08084.1"/>
    <property type="molecule type" value="Genomic_DNA"/>
</dbReference>
<evidence type="ECO:0000259" key="4">
    <source>
        <dbReference type="Pfam" id="PF12879"/>
    </source>
</evidence>
<evidence type="ECO:0000256" key="1">
    <source>
        <dbReference type="SAM" id="MobiDB-lite"/>
    </source>
</evidence>
<dbReference type="GeneID" id="30909145"/>
<evidence type="ECO:0000313" key="6">
    <source>
        <dbReference type="Proteomes" id="UP000092716"/>
    </source>
</evidence>
<dbReference type="InterPro" id="IPR024288">
    <property type="entry name" value="SICA_C"/>
</dbReference>
<dbReference type="VEuPathDB" id="PlasmoDB:PCOAH_00024170"/>
<dbReference type="AlphaFoldDB" id="A0A1B1DZ82"/>
<proteinExistence type="predicted"/>
<feature type="region of interest" description="Disordered" evidence="1">
    <location>
        <begin position="605"/>
        <end position="625"/>
    </location>
</feature>
<feature type="domain" description="Schizont-infected cell agglutination C-terminal" evidence="4">
    <location>
        <begin position="558"/>
        <end position="692"/>
    </location>
</feature>
<keyword evidence="2" id="KW-0812">Transmembrane</keyword>
<sequence length="703" mass="79360">MEQLSQNRGGKLEWDQIEGKIKDVMKKLADALGKKEETDVDLCEKITHNTRTLTPSEKTACNNIVKGLRGIYGIKPESSENKNNHTDNPNFEQTIGCLMLNLYAQEIKSKCSIMGETVKEAFTIHEELYTTACKSGENNKCDQCVWDDCATYTVGTDDLRQKMNKMLLENKEIKKTMSTISDSPTIGEWFTRFSKDVSNEDKKQYEELGPFLALCKPDDDAVAKEGVDMETYGPFCEIMVRNIILTTAVQKKYEDKNQKQEQDQPACQKIVNGIPVCDLLKAWMWYMRWFCVPRKVIEEALSRVKSVRGDLHPQMNYVKCTYDDAIIISYTGRRDKPDDPYYDLFETNALHNKIKETTSDKTWCVDRAKWDHPIRARTDQPEPTDRVFLGDENLNKMIETVQKVAEGIKQEEGGGGSKPAEAADAPPAKVPEPPKEVVPEKKAMSEDTEQTQPGEQEPEEPGPQGIQSGSEEKVTDEVESTPTKDDNRDAPSSSSSSSSSSSDAAGAALGGGGDQRKGAPATPKAEPLTDMKDNPVLPYLPLAPAAIGISVMTYLLWKYFGMLRKERKRYRREHQLRGPLPLGQQIVDHVDDQADGPHEYTLVKEREPRSTPKKRRKKRAGGRRRGVRRRMIIDIHLEVLDECQKGNTKLVQEDFFEILVQEFMGSEFIKEEKVPKEQLPMVDVPKEQVPSSDPGLREGRLSS</sequence>
<gene>
    <name evidence="5" type="ORF">PCOAH_00024170</name>
</gene>
<name>A0A1B1DZ82_9APIC</name>
<dbReference type="KEGG" id="pcot:PCOAH_00024170"/>
<dbReference type="Proteomes" id="UP000092716">
    <property type="component" value="Chromosome 9"/>
</dbReference>
<evidence type="ECO:0000313" key="5">
    <source>
        <dbReference type="EMBL" id="ANQ08084.1"/>
    </source>
</evidence>
<dbReference type="OrthoDB" id="6133115at2759"/>
<feature type="domain" description="Schizont-infected cell agglutination extracellular beta" evidence="3">
    <location>
        <begin position="11"/>
        <end position="148"/>
    </location>
</feature>
<organism evidence="5 6">
    <name type="scientific">Plasmodium coatneyi</name>
    <dbReference type="NCBI Taxonomy" id="208452"/>
    <lineage>
        <taxon>Eukaryota</taxon>
        <taxon>Sar</taxon>
        <taxon>Alveolata</taxon>
        <taxon>Apicomplexa</taxon>
        <taxon>Aconoidasida</taxon>
        <taxon>Haemosporida</taxon>
        <taxon>Plasmodiidae</taxon>
        <taxon>Plasmodium</taxon>
    </lineage>
</organism>
<feature type="transmembrane region" description="Helical" evidence="2">
    <location>
        <begin position="539"/>
        <end position="560"/>
    </location>
</feature>
<feature type="region of interest" description="Disordered" evidence="1">
    <location>
        <begin position="679"/>
        <end position="703"/>
    </location>
</feature>
<evidence type="ECO:0000259" key="3">
    <source>
        <dbReference type="Pfam" id="PF12878"/>
    </source>
</evidence>
<feature type="region of interest" description="Disordered" evidence="1">
    <location>
        <begin position="410"/>
        <end position="534"/>
    </location>
</feature>
<dbReference type="InterPro" id="IPR024285">
    <property type="entry name" value="SICA_extracell_b"/>
</dbReference>
<keyword evidence="6" id="KW-1185">Reference proteome</keyword>